<evidence type="ECO:0000256" key="4">
    <source>
        <dbReference type="ARBA" id="ARBA00022833"/>
    </source>
</evidence>
<dbReference type="InterPro" id="IPR013087">
    <property type="entry name" value="Znf_C2H2_type"/>
</dbReference>
<dbReference type="FunFam" id="3.30.160.60:FF:002959">
    <property type="match status" value="1"/>
</dbReference>
<dbReference type="PANTHER" id="PTHR23235">
    <property type="entry name" value="KRUEPPEL-LIKE TRANSCRIPTION FACTOR"/>
    <property type="match status" value="1"/>
</dbReference>
<dbReference type="Pfam" id="PF00096">
    <property type="entry name" value="zf-C2H2"/>
    <property type="match status" value="1"/>
</dbReference>
<proteinExistence type="predicted"/>
<organism evidence="8 9">
    <name type="scientific">Hemiprocne comata</name>
    <dbReference type="NCBI Taxonomy" id="243314"/>
    <lineage>
        <taxon>Eukaryota</taxon>
        <taxon>Metazoa</taxon>
        <taxon>Chordata</taxon>
        <taxon>Craniata</taxon>
        <taxon>Vertebrata</taxon>
        <taxon>Euteleostomi</taxon>
        <taxon>Archelosauria</taxon>
        <taxon>Archosauria</taxon>
        <taxon>Dinosauria</taxon>
        <taxon>Saurischia</taxon>
        <taxon>Theropoda</taxon>
        <taxon>Coelurosauria</taxon>
        <taxon>Aves</taxon>
        <taxon>Neognathae</taxon>
        <taxon>Neoaves</taxon>
        <taxon>Strisores</taxon>
        <taxon>Apodiformes</taxon>
        <taxon>Apodidae</taxon>
        <taxon>Hemiprocninae</taxon>
        <taxon>Hemiprocne</taxon>
    </lineage>
</organism>
<dbReference type="SMART" id="SM00355">
    <property type="entry name" value="ZnF_C2H2"/>
    <property type="match status" value="1"/>
</dbReference>
<dbReference type="AlphaFoldDB" id="A0A7K9D9P8"/>
<evidence type="ECO:0000256" key="6">
    <source>
        <dbReference type="SAM" id="MobiDB-lite"/>
    </source>
</evidence>
<feature type="region of interest" description="Disordered" evidence="6">
    <location>
        <begin position="1"/>
        <end position="37"/>
    </location>
</feature>
<dbReference type="PROSITE" id="PS50157">
    <property type="entry name" value="ZINC_FINGER_C2H2_2"/>
    <property type="match status" value="1"/>
</dbReference>
<evidence type="ECO:0000259" key="7">
    <source>
        <dbReference type="PROSITE" id="PS50157"/>
    </source>
</evidence>
<keyword evidence="9" id="KW-1185">Reference proteome</keyword>
<comment type="caution">
    <text evidence="8">The sequence shown here is derived from an EMBL/GenBank/DDBJ whole genome shotgun (WGS) entry which is preliminary data.</text>
</comment>
<dbReference type="Gene3D" id="3.30.160.60">
    <property type="entry name" value="Classic Zinc Finger"/>
    <property type="match status" value="1"/>
</dbReference>
<feature type="non-terminal residue" evidence="8">
    <location>
        <position position="1"/>
    </location>
</feature>
<evidence type="ECO:0000256" key="2">
    <source>
        <dbReference type="ARBA" id="ARBA00022737"/>
    </source>
</evidence>
<keyword evidence="2" id="KW-0677">Repeat</keyword>
<dbReference type="EMBL" id="VWZJ01007550">
    <property type="protein sequence ID" value="NXG61174.1"/>
    <property type="molecule type" value="Genomic_DNA"/>
</dbReference>
<dbReference type="PROSITE" id="PS00028">
    <property type="entry name" value="ZINC_FINGER_C2H2_1"/>
    <property type="match status" value="1"/>
</dbReference>
<name>A0A7K9D9P8_9AVES</name>
<evidence type="ECO:0000313" key="9">
    <source>
        <dbReference type="Proteomes" id="UP000518305"/>
    </source>
</evidence>
<gene>
    <name evidence="8" type="primary">Ckr1_2</name>
    <name evidence="8" type="ORF">HEMCOM_R14812</name>
</gene>
<dbReference type="GO" id="GO:0008270">
    <property type="term" value="F:zinc ion binding"/>
    <property type="evidence" value="ECO:0007669"/>
    <property type="project" value="UniProtKB-KW"/>
</dbReference>
<dbReference type="SUPFAM" id="SSF57667">
    <property type="entry name" value="beta-beta-alpha zinc fingers"/>
    <property type="match status" value="1"/>
</dbReference>
<evidence type="ECO:0000256" key="3">
    <source>
        <dbReference type="ARBA" id="ARBA00022771"/>
    </source>
</evidence>
<reference evidence="8 9" key="1">
    <citation type="submission" date="2019-09" db="EMBL/GenBank/DDBJ databases">
        <title>Bird 10,000 Genomes (B10K) Project - Family phase.</title>
        <authorList>
            <person name="Zhang G."/>
        </authorList>
    </citation>
    <scope>NUCLEOTIDE SEQUENCE [LARGE SCALE GENOMIC DNA]</scope>
    <source>
        <strain evidence="8">B10K-DU-001-23</strain>
        <tissue evidence="8">Muscle</tissue>
    </source>
</reference>
<keyword evidence="3 5" id="KW-0863">Zinc-finger</keyword>
<evidence type="ECO:0000256" key="1">
    <source>
        <dbReference type="ARBA" id="ARBA00022723"/>
    </source>
</evidence>
<dbReference type="InterPro" id="IPR036236">
    <property type="entry name" value="Znf_C2H2_sf"/>
</dbReference>
<feature type="domain" description="C2H2-type" evidence="7">
    <location>
        <begin position="37"/>
        <end position="64"/>
    </location>
</feature>
<keyword evidence="1" id="KW-0479">Metal-binding</keyword>
<dbReference type="Proteomes" id="UP000518305">
    <property type="component" value="Unassembled WGS sequence"/>
</dbReference>
<evidence type="ECO:0000313" key="8">
    <source>
        <dbReference type="EMBL" id="NXG61174.1"/>
    </source>
</evidence>
<feature type="non-terminal residue" evidence="8">
    <location>
        <position position="69"/>
    </location>
</feature>
<evidence type="ECO:0000256" key="5">
    <source>
        <dbReference type="PROSITE-ProRule" id="PRU00042"/>
    </source>
</evidence>
<keyword evidence="4" id="KW-0862">Zinc</keyword>
<accession>A0A7K9D9P8</accession>
<sequence>LPEGSTKPPKILAIPKWDRSKPLHGPSPKGSSRDRPFGCPDCGKTFPWASHLERHRRIHTGERPFGCPE</sequence>
<dbReference type="OrthoDB" id="3437960at2759"/>
<protein>
    <submittedName>
        <fullName evidence="8">CKR1 protein</fullName>
    </submittedName>
</protein>